<protein>
    <submittedName>
        <fullName evidence="1">WD repeat-containing protein on Y chromosome-like</fullName>
    </submittedName>
</protein>
<accession>A0A482VRK6</accession>
<keyword evidence="2" id="KW-1185">Reference proteome</keyword>
<dbReference type="AlphaFoldDB" id="A0A482VRK6"/>
<dbReference type="STRING" id="1661398.A0A482VRK6"/>
<reference evidence="1 2" key="1">
    <citation type="submission" date="2017-03" db="EMBL/GenBank/DDBJ databases">
        <title>Genome of the blue death feigning beetle - Asbolus verrucosus.</title>
        <authorList>
            <person name="Rider S.D."/>
        </authorList>
    </citation>
    <scope>NUCLEOTIDE SEQUENCE [LARGE SCALE GENOMIC DNA]</scope>
    <source>
        <strain evidence="1">Butters</strain>
        <tissue evidence="1">Head and leg muscle</tissue>
    </source>
</reference>
<name>A0A482VRK6_ASBVE</name>
<comment type="caution">
    <text evidence="1">The sequence shown here is derived from an EMBL/GenBank/DDBJ whole genome shotgun (WGS) entry which is preliminary data.</text>
</comment>
<feature type="non-terminal residue" evidence="1">
    <location>
        <position position="1"/>
    </location>
</feature>
<proteinExistence type="predicted"/>
<dbReference type="Proteomes" id="UP000292052">
    <property type="component" value="Unassembled WGS sequence"/>
</dbReference>
<dbReference type="EMBL" id="QDEB01071343">
    <property type="protein sequence ID" value="RZC35394.1"/>
    <property type="molecule type" value="Genomic_DNA"/>
</dbReference>
<dbReference type="OrthoDB" id="691673at2759"/>
<organism evidence="1 2">
    <name type="scientific">Asbolus verrucosus</name>
    <name type="common">Desert ironclad beetle</name>
    <dbReference type="NCBI Taxonomy" id="1661398"/>
    <lineage>
        <taxon>Eukaryota</taxon>
        <taxon>Metazoa</taxon>
        <taxon>Ecdysozoa</taxon>
        <taxon>Arthropoda</taxon>
        <taxon>Hexapoda</taxon>
        <taxon>Insecta</taxon>
        <taxon>Pterygota</taxon>
        <taxon>Neoptera</taxon>
        <taxon>Endopterygota</taxon>
        <taxon>Coleoptera</taxon>
        <taxon>Polyphaga</taxon>
        <taxon>Cucujiformia</taxon>
        <taxon>Tenebrionidae</taxon>
        <taxon>Pimeliinae</taxon>
        <taxon>Asbolus</taxon>
    </lineage>
</organism>
<evidence type="ECO:0000313" key="1">
    <source>
        <dbReference type="EMBL" id="RZC35394.1"/>
    </source>
</evidence>
<evidence type="ECO:0000313" key="2">
    <source>
        <dbReference type="Proteomes" id="UP000292052"/>
    </source>
</evidence>
<sequence length="208" mass="23979">VFGKLIEWGIQCIYPGPKRNSLNDFNLEIWDRSPIVVTCCNHIALIKIVYQDEQIEKGLEMQVLPPPPLQNSVLVPNIEDVSRQEMDPEILGKRLEELKFILDKDLFADNGSNNSDINFKIATLERKKLHMQQHVERGAPYLALELHEIEDLYLTPDLPVPNKRKIKNFVGKVEKVLQDANFRDFVFSEASSSRSPRSSRSSIVEFEY</sequence>
<feature type="non-terminal residue" evidence="1">
    <location>
        <position position="208"/>
    </location>
</feature>
<gene>
    <name evidence="1" type="ORF">BDFB_010771</name>
</gene>